<keyword evidence="1" id="KW-1133">Transmembrane helix</keyword>
<dbReference type="Proteomes" id="UP000298030">
    <property type="component" value="Unassembled WGS sequence"/>
</dbReference>
<comment type="caution">
    <text evidence="2">The sequence shown here is derived from an EMBL/GenBank/DDBJ whole genome shotgun (WGS) entry which is preliminary data.</text>
</comment>
<protein>
    <submittedName>
        <fullName evidence="2">Uncharacterized protein</fullName>
    </submittedName>
</protein>
<dbReference type="AlphaFoldDB" id="A0A4Y7TPZ3"/>
<proteinExistence type="predicted"/>
<keyword evidence="1" id="KW-0472">Membrane</keyword>
<sequence length="283" mass="30496">MSNFDDPRALERALVITVQEIIGNASLAPKGVVNVAATAAAATTTGIVKELDLRDPWTVLRWLKTTKKHIAPHADKIPLPIVQGLAKTIFPPAQAVVPVIRYLQSPASSRTASSAAALATLAPPGASQQQIYIIPIVQSPPAPHPQVRAMQRTARDIGVWAQRNPILALGLAYSVYRARGVPGQVVRALDRAINALCAWLWASALRSTRRQRLWASERLDAMKKAQGYTLSLLPPSAAAAADDGPVDGEGRVRPDIGDALWVVITAIVAVYVTVNRKKIFKRK</sequence>
<accession>A0A4Y7TPZ3</accession>
<organism evidence="2 3">
    <name type="scientific">Coprinellus micaceus</name>
    <name type="common">Glistening ink-cap mushroom</name>
    <name type="synonym">Coprinus micaceus</name>
    <dbReference type="NCBI Taxonomy" id="71717"/>
    <lineage>
        <taxon>Eukaryota</taxon>
        <taxon>Fungi</taxon>
        <taxon>Dikarya</taxon>
        <taxon>Basidiomycota</taxon>
        <taxon>Agaricomycotina</taxon>
        <taxon>Agaricomycetes</taxon>
        <taxon>Agaricomycetidae</taxon>
        <taxon>Agaricales</taxon>
        <taxon>Agaricineae</taxon>
        <taxon>Psathyrellaceae</taxon>
        <taxon>Coprinellus</taxon>
    </lineage>
</organism>
<dbReference type="EMBL" id="QPFP01000006">
    <property type="protein sequence ID" value="TEB36247.1"/>
    <property type="molecule type" value="Genomic_DNA"/>
</dbReference>
<evidence type="ECO:0000313" key="2">
    <source>
        <dbReference type="EMBL" id="TEB36247.1"/>
    </source>
</evidence>
<evidence type="ECO:0000313" key="3">
    <source>
        <dbReference type="Proteomes" id="UP000298030"/>
    </source>
</evidence>
<dbReference type="OrthoDB" id="10573012at2759"/>
<keyword evidence="3" id="KW-1185">Reference proteome</keyword>
<keyword evidence="1" id="KW-0812">Transmembrane</keyword>
<reference evidence="2 3" key="1">
    <citation type="journal article" date="2019" name="Nat. Ecol. Evol.">
        <title>Megaphylogeny resolves global patterns of mushroom evolution.</title>
        <authorList>
            <person name="Varga T."/>
            <person name="Krizsan K."/>
            <person name="Foldi C."/>
            <person name="Dima B."/>
            <person name="Sanchez-Garcia M."/>
            <person name="Sanchez-Ramirez S."/>
            <person name="Szollosi G.J."/>
            <person name="Szarkandi J.G."/>
            <person name="Papp V."/>
            <person name="Albert L."/>
            <person name="Andreopoulos W."/>
            <person name="Angelini C."/>
            <person name="Antonin V."/>
            <person name="Barry K.W."/>
            <person name="Bougher N.L."/>
            <person name="Buchanan P."/>
            <person name="Buyck B."/>
            <person name="Bense V."/>
            <person name="Catcheside P."/>
            <person name="Chovatia M."/>
            <person name="Cooper J."/>
            <person name="Damon W."/>
            <person name="Desjardin D."/>
            <person name="Finy P."/>
            <person name="Geml J."/>
            <person name="Haridas S."/>
            <person name="Hughes K."/>
            <person name="Justo A."/>
            <person name="Karasinski D."/>
            <person name="Kautmanova I."/>
            <person name="Kiss B."/>
            <person name="Kocsube S."/>
            <person name="Kotiranta H."/>
            <person name="LaButti K.M."/>
            <person name="Lechner B.E."/>
            <person name="Liimatainen K."/>
            <person name="Lipzen A."/>
            <person name="Lukacs Z."/>
            <person name="Mihaltcheva S."/>
            <person name="Morgado L.N."/>
            <person name="Niskanen T."/>
            <person name="Noordeloos M.E."/>
            <person name="Ohm R.A."/>
            <person name="Ortiz-Santana B."/>
            <person name="Ovrebo C."/>
            <person name="Racz N."/>
            <person name="Riley R."/>
            <person name="Savchenko A."/>
            <person name="Shiryaev A."/>
            <person name="Soop K."/>
            <person name="Spirin V."/>
            <person name="Szebenyi C."/>
            <person name="Tomsovsky M."/>
            <person name="Tulloss R.E."/>
            <person name="Uehling J."/>
            <person name="Grigoriev I.V."/>
            <person name="Vagvolgyi C."/>
            <person name="Papp T."/>
            <person name="Martin F.M."/>
            <person name="Miettinen O."/>
            <person name="Hibbett D.S."/>
            <person name="Nagy L.G."/>
        </authorList>
    </citation>
    <scope>NUCLEOTIDE SEQUENCE [LARGE SCALE GENOMIC DNA]</scope>
    <source>
        <strain evidence="2 3">FP101781</strain>
    </source>
</reference>
<feature type="transmembrane region" description="Helical" evidence="1">
    <location>
        <begin position="256"/>
        <end position="274"/>
    </location>
</feature>
<name>A0A4Y7TPZ3_COPMI</name>
<evidence type="ECO:0000256" key="1">
    <source>
        <dbReference type="SAM" id="Phobius"/>
    </source>
</evidence>
<gene>
    <name evidence="2" type="ORF">FA13DRAFT_1787715</name>
</gene>